<dbReference type="RefSeq" id="WP_217643019.1">
    <property type="nucleotide sequence ID" value="NZ_FOYO01000001.1"/>
</dbReference>
<dbReference type="Proteomes" id="UP000199658">
    <property type="component" value="Unassembled WGS sequence"/>
</dbReference>
<sequence>MPTISSLPLPKDALLRRYDDGSGHYTDCFSLSIARSVSLAEFVEAFYTAPLFRCERIVLKIAARRPSTDQDASDIAHARTQRFAAWDLEDRTGSQLLMCDMAAKTRSWFMAQNVAGGTQLYFGSAVTVDKGTGKLGMLFNALLPLHKLYARALLKGAARRLNQGPIPAAAQ</sequence>
<accession>A0A1I6H7Y6</accession>
<keyword evidence="2" id="KW-1185">Reference proteome</keyword>
<proteinExistence type="predicted"/>
<dbReference type="EMBL" id="FOYO01000001">
    <property type="protein sequence ID" value="SFR50417.1"/>
    <property type="molecule type" value="Genomic_DNA"/>
</dbReference>
<evidence type="ECO:0008006" key="3">
    <source>
        <dbReference type="Google" id="ProtNLM"/>
    </source>
</evidence>
<name>A0A1I6H7Y6_9RHOB</name>
<dbReference type="AlphaFoldDB" id="A0A1I6H7Y6"/>
<organism evidence="1 2">
    <name type="scientific">Litoreibacter janthinus</name>
    <dbReference type="NCBI Taxonomy" id="670154"/>
    <lineage>
        <taxon>Bacteria</taxon>
        <taxon>Pseudomonadati</taxon>
        <taxon>Pseudomonadota</taxon>
        <taxon>Alphaproteobacteria</taxon>
        <taxon>Rhodobacterales</taxon>
        <taxon>Roseobacteraceae</taxon>
        <taxon>Litoreibacter</taxon>
    </lineage>
</organism>
<evidence type="ECO:0000313" key="2">
    <source>
        <dbReference type="Proteomes" id="UP000199658"/>
    </source>
</evidence>
<gene>
    <name evidence="1" type="ORF">SAMN04488002_2635</name>
</gene>
<protein>
    <recommendedName>
        <fullName evidence="3">DUF2867 domain-containing protein</fullName>
    </recommendedName>
</protein>
<evidence type="ECO:0000313" key="1">
    <source>
        <dbReference type="EMBL" id="SFR50417.1"/>
    </source>
</evidence>
<reference evidence="2" key="1">
    <citation type="submission" date="2016-10" db="EMBL/GenBank/DDBJ databases">
        <authorList>
            <person name="Varghese N."/>
            <person name="Submissions S."/>
        </authorList>
    </citation>
    <scope>NUCLEOTIDE SEQUENCE [LARGE SCALE GENOMIC DNA]</scope>
    <source>
        <strain evidence="2">DSM 26921</strain>
    </source>
</reference>